<dbReference type="GO" id="GO:0005524">
    <property type="term" value="F:ATP binding"/>
    <property type="evidence" value="ECO:0007669"/>
    <property type="project" value="InterPro"/>
</dbReference>
<keyword evidence="2" id="KW-0813">Transport</keyword>
<dbReference type="GO" id="GO:0008270">
    <property type="term" value="F:zinc ion binding"/>
    <property type="evidence" value="ECO:0007669"/>
    <property type="project" value="InterPro"/>
</dbReference>
<keyword evidence="6" id="KW-0539">Nucleus</keyword>
<dbReference type="SUPFAM" id="SSF52540">
    <property type="entry name" value="P-loop containing nucleoside triphosphate hydrolases"/>
    <property type="match status" value="1"/>
</dbReference>
<keyword evidence="10" id="KW-1185">Reference proteome</keyword>
<dbReference type="OrthoDB" id="4501769at2759"/>
<dbReference type="HOGENOM" id="CLU_321839_0_0_1"/>
<dbReference type="SMART" id="SM00906">
    <property type="entry name" value="Fungal_trans"/>
    <property type="match status" value="1"/>
</dbReference>
<evidence type="ECO:0000256" key="7">
    <source>
        <dbReference type="SAM" id="Phobius"/>
    </source>
</evidence>
<keyword evidence="3 7" id="KW-0812">Transmembrane</keyword>
<dbReference type="GeneID" id="25325245"/>
<comment type="subcellular location">
    <subcellularLocation>
        <location evidence="1">Membrane</location>
        <topology evidence="1">Multi-pass membrane protein</topology>
    </subcellularLocation>
</comment>
<dbReference type="InterPro" id="IPR027417">
    <property type="entry name" value="P-loop_NTPase"/>
</dbReference>
<evidence type="ECO:0000256" key="1">
    <source>
        <dbReference type="ARBA" id="ARBA00004141"/>
    </source>
</evidence>
<dbReference type="RefSeq" id="XP_013319428.1">
    <property type="nucleotide sequence ID" value="XM_013463974.1"/>
</dbReference>
<name>A0A0D2FFE9_9EURO</name>
<keyword evidence="4 7" id="KW-1133">Transmembrane helix</keyword>
<organism evidence="9 10">
    <name type="scientific">Exophiala xenobiotica</name>
    <dbReference type="NCBI Taxonomy" id="348802"/>
    <lineage>
        <taxon>Eukaryota</taxon>
        <taxon>Fungi</taxon>
        <taxon>Dikarya</taxon>
        <taxon>Ascomycota</taxon>
        <taxon>Pezizomycotina</taxon>
        <taxon>Eurotiomycetes</taxon>
        <taxon>Chaetothyriomycetidae</taxon>
        <taxon>Chaetothyriales</taxon>
        <taxon>Herpotrichiellaceae</taxon>
        <taxon>Exophiala</taxon>
    </lineage>
</organism>
<feature type="transmembrane region" description="Helical" evidence="7">
    <location>
        <begin position="785"/>
        <end position="804"/>
    </location>
</feature>
<dbReference type="GO" id="GO:0016020">
    <property type="term" value="C:membrane"/>
    <property type="evidence" value="ECO:0007669"/>
    <property type="project" value="UniProtKB-SubCell"/>
</dbReference>
<dbReference type="GO" id="GO:0140359">
    <property type="term" value="F:ABC-type transporter activity"/>
    <property type="evidence" value="ECO:0007669"/>
    <property type="project" value="InterPro"/>
</dbReference>
<dbReference type="EMBL" id="KN847318">
    <property type="protein sequence ID" value="KIW58844.1"/>
    <property type="molecule type" value="Genomic_DNA"/>
</dbReference>
<gene>
    <name evidence="9" type="ORF">PV05_03337</name>
</gene>
<protein>
    <recommendedName>
        <fullName evidence="8">Xylanolytic transcriptional activator regulatory domain-containing protein</fullName>
    </recommendedName>
</protein>
<dbReference type="Pfam" id="PF01061">
    <property type="entry name" value="ABC2_membrane"/>
    <property type="match status" value="1"/>
</dbReference>
<feature type="transmembrane region" description="Helical" evidence="7">
    <location>
        <begin position="868"/>
        <end position="892"/>
    </location>
</feature>
<dbReference type="CDD" id="cd12148">
    <property type="entry name" value="fungal_TF_MHR"/>
    <property type="match status" value="1"/>
</dbReference>
<sequence length="900" mass="101280">MTGIAVRRAVAAGLHKDVMVTAQSREDTRQRRITIWSVFFWEIWLCFSLGRPNSFPESEICVPLPSEEKLLQSLVMLARVMSKCATRIYKQHHESLLPVWNAANEIRRELQRLVEQQRKDLNFGLVGDPSTGELGYARPRYRPPRRPIYRPHRPGWTRRVNTVLTRRGIPLLFWRGPASRTCSAEKSSTTPSSSREHLTSWHSTCCSRNASVTTPRECACPRSAVGTSLIDRSLCQAYHAREIAYDLRSEGITALLQYGGTGNCHCVADIWRRGSTDVTACVVQLAAILLFMKRKEAKAQKLRWDLTLGSIQLQNDVLFVGRSKVEYKQRTVSCQSAENRHPHRTKRAGLGISAMGAAAEDASHHKDSELSWNAAAADGNAMFDASASKTDVEGHRVHPDEERGKDGVPKRLTLTFQDVTVRVTAPGEALGETLLSRVDPRQLSGRVHRANHPKRAIVREISGQVRPGEMARSRMHVASSCVVQPPKAFDEVHGDVHFGNMDHKLARRYRQQIALNTEDDIHFPTLTVNQTMKFALRNKVPREREEHLKKPHHFVQHAKSNILDALGIGHTVKTKVGNEFIRGVSGGERKRVSLAEMMAGQAGNSIYHNFDKVLVLADGCVIYYGPRSSARQYFESLGFVCPKGANIADFLTSVTVATERITAPGSEEKVPNTPEEFEKVYQVSSVCRAMREAQVPVERLGTEVDDLAIAVQREKKRRPVKGKRSVYTVGLRDQIKNCTVRLPLGRFQIIMGDRLSLGVKVFSSTVQALVCGSLFYNLPDTSESIFLRPVVLFFAILYFLMESMSETTASFMGRPILVRHKRFGFYRPAAFCIANAITDIPVIMLQVTVFSLIIYFMSSLQMDADKFFTYWIVVNASTLMFVQLFRMVGALWGTSERHRR</sequence>
<dbReference type="GO" id="GO:0003677">
    <property type="term" value="F:DNA binding"/>
    <property type="evidence" value="ECO:0007669"/>
    <property type="project" value="InterPro"/>
</dbReference>
<evidence type="ECO:0000259" key="8">
    <source>
        <dbReference type="SMART" id="SM00906"/>
    </source>
</evidence>
<dbReference type="Gene3D" id="3.40.50.300">
    <property type="entry name" value="P-loop containing nucleotide triphosphate hydrolases"/>
    <property type="match status" value="1"/>
</dbReference>
<keyword evidence="5 7" id="KW-0472">Membrane</keyword>
<feature type="transmembrane region" description="Helical" evidence="7">
    <location>
        <begin position="825"/>
        <end position="856"/>
    </location>
</feature>
<dbReference type="InterPro" id="IPR003439">
    <property type="entry name" value="ABC_transporter-like_ATP-bd"/>
</dbReference>
<evidence type="ECO:0000256" key="5">
    <source>
        <dbReference type="ARBA" id="ARBA00023136"/>
    </source>
</evidence>
<dbReference type="GO" id="GO:0006351">
    <property type="term" value="P:DNA-templated transcription"/>
    <property type="evidence" value="ECO:0007669"/>
    <property type="project" value="InterPro"/>
</dbReference>
<dbReference type="InterPro" id="IPR007219">
    <property type="entry name" value="XnlR_reg_dom"/>
</dbReference>
<dbReference type="Proteomes" id="UP000054342">
    <property type="component" value="Unassembled WGS sequence"/>
</dbReference>
<dbReference type="Pfam" id="PF00005">
    <property type="entry name" value="ABC_tran"/>
    <property type="match status" value="1"/>
</dbReference>
<dbReference type="InterPro" id="IPR013525">
    <property type="entry name" value="ABC2_TM"/>
</dbReference>
<dbReference type="GO" id="GO:0016887">
    <property type="term" value="F:ATP hydrolysis activity"/>
    <property type="evidence" value="ECO:0007669"/>
    <property type="project" value="InterPro"/>
</dbReference>
<dbReference type="Pfam" id="PF04082">
    <property type="entry name" value="Fungal_trans"/>
    <property type="match status" value="1"/>
</dbReference>
<evidence type="ECO:0000256" key="4">
    <source>
        <dbReference type="ARBA" id="ARBA00022989"/>
    </source>
</evidence>
<dbReference type="PANTHER" id="PTHR19241">
    <property type="entry name" value="ATP-BINDING CASSETTE TRANSPORTER"/>
    <property type="match status" value="1"/>
</dbReference>
<reference evidence="9 10" key="1">
    <citation type="submission" date="2015-01" db="EMBL/GenBank/DDBJ databases">
        <title>The Genome Sequence of Exophiala xenobiotica CBS118157.</title>
        <authorList>
            <consortium name="The Broad Institute Genomics Platform"/>
            <person name="Cuomo C."/>
            <person name="de Hoog S."/>
            <person name="Gorbushina A."/>
            <person name="Stielow B."/>
            <person name="Teixiera M."/>
            <person name="Abouelleil A."/>
            <person name="Chapman S.B."/>
            <person name="Priest M."/>
            <person name="Young S.K."/>
            <person name="Wortman J."/>
            <person name="Nusbaum C."/>
            <person name="Birren B."/>
        </authorList>
    </citation>
    <scope>NUCLEOTIDE SEQUENCE [LARGE SCALE GENOMIC DNA]</scope>
    <source>
        <strain evidence="9 10">CBS 118157</strain>
    </source>
</reference>
<dbReference type="STRING" id="348802.A0A0D2FFE9"/>
<evidence type="ECO:0000256" key="3">
    <source>
        <dbReference type="ARBA" id="ARBA00022692"/>
    </source>
</evidence>
<feature type="domain" description="Xylanolytic transcriptional activator regulatory" evidence="8">
    <location>
        <begin position="1"/>
        <end position="71"/>
    </location>
</feature>
<dbReference type="AlphaFoldDB" id="A0A0D2FFE9"/>
<evidence type="ECO:0000256" key="2">
    <source>
        <dbReference type="ARBA" id="ARBA00022448"/>
    </source>
</evidence>
<evidence type="ECO:0000313" key="9">
    <source>
        <dbReference type="EMBL" id="KIW58844.1"/>
    </source>
</evidence>
<proteinExistence type="predicted"/>
<evidence type="ECO:0000256" key="6">
    <source>
        <dbReference type="ARBA" id="ARBA00023242"/>
    </source>
</evidence>
<accession>A0A0D2FFE9</accession>
<evidence type="ECO:0000313" key="10">
    <source>
        <dbReference type="Proteomes" id="UP000054342"/>
    </source>
</evidence>